<feature type="chain" id="PRO_5046144735" evidence="1">
    <location>
        <begin position="24"/>
        <end position="186"/>
    </location>
</feature>
<proteinExistence type="predicted"/>
<evidence type="ECO:0000256" key="1">
    <source>
        <dbReference type="SAM" id="SignalP"/>
    </source>
</evidence>
<keyword evidence="1" id="KW-0732">Signal</keyword>
<protein>
    <submittedName>
        <fullName evidence="2">Uncharacterized protein</fullName>
    </submittedName>
</protein>
<keyword evidence="3" id="KW-1185">Reference proteome</keyword>
<dbReference type="EMBL" id="JAQQWK010000002">
    <property type="protein sequence ID" value="KAK8051140.1"/>
    <property type="molecule type" value="Genomic_DNA"/>
</dbReference>
<evidence type="ECO:0000313" key="3">
    <source>
        <dbReference type="Proteomes" id="UP001444661"/>
    </source>
</evidence>
<evidence type="ECO:0000313" key="2">
    <source>
        <dbReference type="EMBL" id="KAK8051140.1"/>
    </source>
</evidence>
<reference evidence="2 3" key="1">
    <citation type="submission" date="2023-01" db="EMBL/GenBank/DDBJ databases">
        <title>Analysis of 21 Apiospora genomes using comparative genomics revels a genus with tremendous synthesis potential of carbohydrate active enzymes and secondary metabolites.</title>
        <authorList>
            <person name="Sorensen T."/>
        </authorList>
    </citation>
    <scope>NUCLEOTIDE SEQUENCE [LARGE SCALE GENOMIC DNA]</scope>
    <source>
        <strain evidence="2 3">CBS 33761</strain>
    </source>
</reference>
<feature type="signal peptide" evidence="1">
    <location>
        <begin position="1"/>
        <end position="23"/>
    </location>
</feature>
<accession>A0ABR1TZ51</accession>
<dbReference type="Proteomes" id="UP001444661">
    <property type="component" value="Unassembled WGS sequence"/>
</dbReference>
<comment type="caution">
    <text evidence="2">The sequence shown here is derived from an EMBL/GenBank/DDBJ whole genome shotgun (WGS) entry which is preliminary data.</text>
</comment>
<organism evidence="2 3">
    <name type="scientific">Apiospora rasikravindrae</name>
    <dbReference type="NCBI Taxonomy" id="990691"/>
    <lineage>
        <taxon>Eukaryota</taxon>
        <taxon>Fungi</taxon>
        <taxon>Dikarya</taxon>
        <taxon>Ascomycota</taxon>
        <taxon>Pezizomycotina</taxon>
        <taxon>Sordariomycetes</taxon>
        <taxon>Xylariomycetidae</taxon>
        <taxon>Amphisphaeriales</taxon>
        <taxon>Apiosporaceae</taxon>
        <taxon>Apiospora</taxon>
    </lineage>
</organism>
<sequence>MFFLAMFAALFAFFGMFPGLTLGQSEAQPAQHGFMIFYGLVHRHGNVVPFLATHYTFVPDDAPFGICNQIMAYPGLRIRDDVSGDKYGVRLSGGTNDAPDDMEFNGRAIGHYTIYKGRGYTIWPLDGDQPVGTCEPDYSIPYDCDWLNNTGYSLSGTSMFRCKSDVVHIYTDPNTPKKLVLNETES</sequence>
<gene>
    <name evidence="2" type="ORF">PG993_002525</name>
</gene>
<name>A0ABR1TZ51_9PEZI</name>